<dbReference type="SMART" id="SM00460">
    <property type="entry name" value="TGc"/>
    <property type="match status" value="1"/>
</dbReference>
<evidence type="ECO:0000313" key="3">
    <source>
        <dbReference type="EMBL" id="XBM01034.1"/>
    </source>
</evidence>
<sequence length="655" mass="73311">MTPSRLRLVSASDLQWLGGALALSCFPHLLEQPLWLALSLAAILLLLTRLSADQRARLPRYSHLMLGAVVAVLVFQAYHTLVGREGGVAILMALSIVKLLETRTLRDVRALLLLIFLLSGMALLHGQAPWQAAYALLSTLAALYVAQRIELDSTLPMGINLKISSRMILEGIPIAILLFVLFPRLPAPLWAIPDHLSAKTGLSGDQMTPGSIGNMIQDESVAFRVSFKDQAPSQAQMYWRGPVFEDFDGISWQPAYGRNSDQNTLRFQAVPQIIGEGEIYSYSVTLEPHQQSWLLALDMPTQIPANANLSNRLQIVSNQVVSEKKRIALSAQLSWRTVNDSPHQIERSLLLPADLNPKSRALALGWAHLPPRQRVAAALNWLRNNDFSYTLSPPILSSRHRVDEFLFTHRQGFCEHYASAFTFLMRAAGVPARVVTGYQGAQQNADYWIVRQADAHAWTEVWYADQGWQRVDPTFVIAPSRITAGIGLSIDSSELPFMMRQDNAWLRTLRLKADVLVHGWNQWVVGYDQKRQNELLKKLGIDDFLSSAFLLWLMGGLLTILGGFAAWLLYKNQPPRPDAASRLFRRFLRKLAPLDKAASETAQAFAARAQAQYPHLTQHIKAITHLYLNARYGNDPAALQALEQAVRQMPRARQP</sequence>
<dbReference type="Pfam" id="PF01841">
    <property type="entry name" value="Transglut_core"/>
    <property type="match status" value="1"/>
</dbReference>
<dbReference type="Pfam" id="PF11992">
    <property type="entry name" value="TgpA_N"/>
    <property type="match status" value="1"/>
</dbReference>
<protein>
    <submittedName>
        <fullName evidence="3">DUF3488 and transglutaminase-like domain-containing protein</fullName>
    </submittedName>
</protein>
<dbReference type="Gene3D" id="3.10.620.30">
    <property type="match status" value="1"/>
</dbReference>
<feature type="transmembrane region" description="Helical" evidence="1">
    <location>
        <begin position="549"/>
        <end position="570"/>
    </location>
</feature>
<dbReference type="SUPFAM" id="SSF54001">
    <property type="entry name" value="Cysteine proteinases"/>
    <property type="match status" value="1"/>
</dbReference>
<dbReference type="InterPro" id="IPR002931">
    <property type="entry name" value="Transglutaminase-like"/>
</dbReference>
<reference evidence="3" key="1">
    <citation type="submission" date="2024-05" db="EMBL/GenBank/DDBJ databases">
        <authorList>
            <person name="Yang L."/>
            <person name="Pan L."/>
        </authorList>
    </citation>
    <scope>NUCLEOTIDE SEQUENCE</scope>
    <source>
        <strain evidence="3">FCG-7</strain>
    </source>
</reference>
<keyword evidence="1" id="KW-0472">Membrane</keyword>
<dbReference type="Pfam" id="PF13559">
    <property type="entry name" value="DUF4129"/>
    <property type="match status" value="1"/>
</dbReference>
<name>A0AAU7FBZ0_9NEIS</name>
<dbReference type="KEGG" id="cmav:ABHF33_01760"/>
<proteinExistence type="predicted"/>
<dbReference type="PANTHER" id="PTHR42736:SF1">
    <property type="entry name" value="PROTEIN-GLUTAMINE GAMMA-GLUTAMYLTRANSFERASE"/>
    <property type="match status" value="1"/>
</dbReference>
<feature type="domain" description="Transglutaminase-like" evidence="2">
    <location>
        <begin position="406"/>
        <end position="475"/>
    </location>
</feature>
<dbReference type="EMBL" id="CP157355">
    <property type="protein sequence ID" value="XBM01034.1"/>
    <property type="molecule type" value="Genomic_DNA"/>
</dbReference>
<organism evidence="3">
    <name type="scientific">Chitinibacter mangrovi</name>
    <dbReference type="NCBI Taxonomy" id="3153927"/>
    <lineage>
        <taxon>Bacteria</taxon>
        <taxon>Pseudomonadati</taxon>
        <taxon>Pseudomonadota</taxon>
        <taxon>Betaproteobacteria</taxon>
        <taxon>Neisseriales</taxon>
        <taxon>Chitinibacteraceae</taxon>
        <taxon>Chitinibacter</taxon>
    </lineage>
</organism>
<dbReference type="PROSITE" id="PS51257">
    <property type="entry name" value="PROKAR_LIPOPROTEIN"/>
    <property type="match status" value="1"/>
</dbReference>
<dbReference type="InterPro" id="IPR052901">
    <property type="entry name" value="Bact_TGase-like"/>
</dbReference>
<evidence type="ECO:0000256" key="1">
    <source>
        <dbReference type="SAM" id="Phobius"/>
    </source>
</evidence>
<dbReference type="PANTHER" id="PTHR42736">
    <property type="entry name" value="PROTEIN-GLUTAMINE GAMMA-GLUTAMYLTRANSFERASE"/>
    <property type="match status" value="1"/>
</dbReference>
<feature type="transmembrane region" description="Helical" evidence="1">
    <location>
        <begin position="32"/>
        <end position="52"/>
    </location>
</feature>
<dbReference type="InterPro" id="IPR021878">
    <property type="entry name" value="TgpA_N"/>
</dbReference>
<dbReference type="RefSeq" id="WP_348945355.1">
    <property type="nucleotide sequence ID" value="NZ_CP157355.1"/>
</dbReference>
<dbReference type="InterPro" id="IPR038765">
    <property type="entry name" value="Papain-like_cys_pep_sf"/>
</dbReference>
<feature type="transmembrane region" description="Helical" evidence="1">
    <location>
        <begin position="64"/>
        <end position="80"/>
    </location>
</feature>
<evidence type="ECO:0000259" key="2">
    <source>
        <dbReference type="SMART" id="SM00460"/>
    </source>
</evidence>
<dbReference type="InterPro" id="IPR025403">
    <property type="entry name" value="TgpA-like_C"/>
</dbReference>
<gene>
    <name evidence="3" type="ORF">ABHF33_01760</name>
</gene>
<keyword evidence="1" id="KW-1133">Transmembrane helix</keyword>
<accession>A0AAU7FBZ0</accession>
<dbReference type="AlphaFoldDB" id="A0AAU7FBZ0"/>
<keyword evidence="1" id="KW-0812">Transmembrane</keyword>